<protein>
    <submittedName>
        <fullName evidence="1">Uncharacterized protein</fullName>
    </submittedName>
</protein>
<name>A0A7Y3TY50_9GAMM</name>
<evidence type="ECO:0000313" key="1">
    <source>
        <dbReference type="EMBL" id="NOG31915.1"/>
    </source>
</evidence>
<dbReference type="RefSeq" id="WP_171702374.1">
    <property type="nucleotide sequence ID" value="NZ_JABFHI010000003.1"/>
</dbReference>
<evidence type="ECO:0000313" key="2">
    <source>
        <dbReference type="Proteomes" id="UP000588806"/>
    </source>
</evidence>
<accession>A0A7Y3TY50</accession>
<gene>
    <name evidence="1" type="ORF">HLB35_09350</name>
</gene>
<dbReference type="EMBL" id="JABFHI010000003">
    <property type="protein sequence ID" value="NOG31915.1"/>
    <property type="molecule type" value="Genomic_DNA"/>
</dbReference>
<reference evidence="1 2" key="1">
    <citation type="submission" date="2020-05" db="EMBL/GenBank/DDBJ databases">
        <authorList>
            <person name="Ruan W."/>
            <person name="Jeon C.O."/>
            <person name="Chun B.H."/>
        </authorList>
    </citation>
    <scope>NUCLEOTIDE SEQUENCE [LARGE SCALE GENOMIC DNA]</scope>
    <source>
        <strain evidence="1 2">TBZ9</strain>
    </source>
</reference>
<reference evidence="1 2" key="2">
    <citation type="submission" date="2020-06" db="EMBL/GenBank/DDBJ databases">
        <title>Halomonas songnenensis sp. nov., a moderately halophilic bacterium isolated from saline and alkaline soils.</title>
        <authorList>
            <person name="Jiang J."/>
            <person name="Pan Y."/>
        </authorList>
    </citation>
    <scope>NUCLEOTIDE SEQUENCE [LARGE SCALE GENOMIC DNA]</scope>
    <source>
        <strain evidence="1 2">TBZ9</strain>
    </source>
</reference>
<keyword evidence="2" id="KW-1185">Reference proteome</keyword>
<organism evidence="1 2">
    <name type="scientific">Vreelandella azerica</name>
    <dbReference type="NCBI Taxonomy" id="2732867"/>
    <lineage>
        <taxon>Bacteria</taxon>
        <taxon>Pseudomonadati</taxon>
        <taxon>Pseudomonadota</taxon>
        <taxon>Gammaproteobacteria</taxon>
        <taxon>Oceanospirillales</taxon>
        <taxon>Halomonadaceae</taxon>
        <taxon>Vreelandella</taxon>
    </lineage>
</organism>
<proteinExistence type="predicted"/>
<dbReference type="AlphaFoldDB" id="A0A7Y3TY50"/>
<dbReference type="Proteomes" id="UP000588806">
    <property type="component" value="Unassembled WGS sequence"/>
</dbReference>
<comment type="caution">
    <text evidence="1">The sequence shown here is derived from an EMBL/GenBank/DDBJ whole genome shotgun (WGS) entry which is preliminary data.</text>
</comment>
<sequence>MNQWPLEWQASNERWSLVWSAPQACAAECQAQADQWWRMHRALGRKAIRVERLRLSEQQQKVLPGKPTCNGKAARRHGWRTFRSGWSTLRAS</sequence>